<evidence type="ECO:0000313" key="8">
    <source>
        <dbReference type="Proteomes" id="UP000545286"/>
    </source>
</evidence>
<dbReference type="AlphaFoldDB" id="A0A7W4URV7"/>
<keyword evidence="2" id="KW-0276">Fatty acid metabolism</keyword>
<dbReference type="SUPFAM" id="SSF47203">
    <property type="entry name" value="Acyl-CoA dehydrogenase C-terminal domain-like"/>
    <property type="match status" value="1"/>
</dbReference>
<dbReference type="Gene3D" id="1.20.140.10">
    <property type="entry name" value="Butyryl-CoA Dehydrogenase, subunit A, domain 3"/>
    <property type="match status" value="1"/>
</dbReference>
<accession>A0A7W4URV7</accession>
<dbReference type="Proteomes" id="UP000545286">
    <property type="component" value="Unassembled WGS sequence"/>
</dbReference>
<dbReference type="InterPro" id="IPR002655">
    <property type="entry name" value="Acyl-CoA_oxidase_C"/>
</dbReference>
<evidence type="ECO:0000256" key="4">
    <source>
        <dbReference type="ARBA" id="ARBA00023098"/>
    </source>
</evidence>
<name>A0A7W4URV7_9MICO</name>
<comment type="caution">
    <text evidence="7">The sequence shown here is derived from an EMBL/GenBank/DDBJ whole genome shotgun (WGS) entry which is preliminary data.</text>
</comment>
<dbReference type="RefSeq" id="WP_276510557.1">
    <property type="nucleotide sequence ID" value="NZ_JACHWJ010000010.1"/>
</dbReference>
<dbReference type="GO" id="GO:0005504">
    <property type="term" value="F:fatty acid binding"/>
    <property type="evidence" value="ECO:0007669"/>
    <property type="project" value="TreeGrafter"/>
</dbReference>
<dbReference type="FunFam" id="1.20.140.10:FF:000007">
    <property type="entry name" value="Acyl-coenzyme A oxidase"/>
    <property type="match status" value="1"/>
</dbReference>
<dbReference type="GO" id="GO:0055088">
    <property type="term" value="P:lipid homeostasis"/>
    <property type="evidence" value="ECO:0007669"/>
    <property type="project" value="TreeGrafter"/>
</dbReference>
<evidence type="ECO:0000256" key="3">
    <source>
        <dbReference type="ARBA" id="ARBA00023002"/>
    </source>
</evidence>
<feature type="compositionally biased region" description="Basic and acidic residues" evidence="5">
    <location>
        <begin position="136"/>
        <end position="152"/>
    </location>
</feature>
<dbReference type="GO" id="GO:0071949">
    <property type="term" value="F:FAD binding"/>
    <property type="evidence" value="ECO:0007669"/>
    <property type="project" value="InterPro"/>
</dbReference>
<feature type="non-terminal residue" evidence="7">
    <location>
        <position position="1"/>
    </location>
</feature>
<evidence type="ECO:0000256" key="2">
    <source>
        <dbReference type="ARBA" id="ARBA00022832"/>
    </source>
</evidence>
<evidence type="ECO:0000259" key="6">
    <source>
        <dbReference type="Pfam" id="PF01756"/>
    </source>
</evidence>
<evidence type="ECO:0000256" key="5">
    <source>
        <dbReference type="SAM" id="MobiDB-lite"/>
    </source>
</evidence>
<evidence type="ECO:0000313" key="7">
    <source>
        <dbReference type="EMBL" id="MBB2959470.1"/>
    </source>
</evidence>
<keyword evidence="8" id="KW-1185">Reference proteome</keyword>
<protein>
    <recommendedName>
        <fullName evidence="6">Acyl-CoA oxidase C-terminal domain-containing protein</fullName>
    </recommendedName>
</protein>
<evidence type="ECO:0000256" key="1">
    <source>
        <dbReference type="ARBA" id="ARBA00006288"/>
    </source>
</evidence>
<dbReference type="GO" id="GO:0033540">
    <property type="term" value="P:fatty acid beta-oxidation using acyl-CoA oxidase"/>
    <property type="evidence" value="ECO:0007669"/>
    <property type="project" value="TreeGrafter"/>
</dbReference>
<reference evidence="7 8" key="1">
    <citation type="submission" date="2020-08" db="EMBL/GenBank/DDBJ databases">
        <title>Sequencing the genomes of 1000 actinobacteria strains.</title>
        <authorList>
            <person name="Klenk H.-P."/>
        </authorList>
    </citation>
    <scope>NUCLEOTIDE SEQUENCE [LARGE SCALE GENOMIC DNA]</scope>
    <source>
        <strain evidence="7 8">DSM 20419</strain>
    </source>
</reference>
<feature type="domain" description="Acyl-CoA oxidase C-terminal" evidence="6">
    <location>
        <begin position="4"/>
        <end position="133"/>
    </location>
</feature>
<proteinExistence type="inferred from homology"/>
<comment type="similarity">
    <text evidence="1">Belongs to the acyl-CoA oxidase family.</text>
</comment>
<dbReference type="PANTHER" id="PTHR10909">
    <property type="entry name" value="ELECTRON TRANSPORT OXIDOREDUCTASE"/>
    <property type="match status" value="1"/>
</dbReference>
<feature type="region of interest" description="Disordered" evidence="5">
    <location>
        <begin position="134"/>
        <end position="161"/>
    </location>
</feature>
<gene>
    <name evidence="7" type="ORF">FHX72_003639</name>
</gene>
<sequence length="179" mass="19865">VETLVSEVAAKLRNAKKLSKPEAAALFNRNQPTLIEAARAHGQLLQWEAFTDAISGMPEGKTRQVLTWLRDLFGLGLIEENLAWYLMSGRLSVPRAQAVSAYRERLIARLRPHAADLVDAFGYGPEHIRASIASGAERERQDEARAYMRAQRESGNAPIEEKAMQAEEKLKQQKAGANA</sequence>
<dbReference type="EMBL" id="JACHWJ010000010">
    <property type="protein sequence ID" value="MBB2959470.1"/>
    <property type="molecule type" value="Genomic_DNA"/>
</dbReference>
<keyword evidence="3" id="KW-0560">Oxidoreductase</keyword>
<dbReference type="InterPro" id="IPR036250">
    <property type="entry name" value="AcylCo_DH-like_C"/>
</dbReference>
<organism evidence="7 8">
    <name type="scientific">Pseudoclavibacter helvolus</name>
    <dbReference type="NCBI Taxonomy" id="255205"/>
    <lineage>
        <taxon>Bacteria</taxon>
        <taxon>Bacillati</taxon>
        <taxon>Actinomycetota</taxon>
        <taxon>Actinomycetes</taxon>
        <taxon>Micrococcales</taxon>
        <taxon>Microbacteriaceae</taxon>
        <taxon>Pseudoclavibacter</taxon>
    </lineage>
</organism>
<dbReference type="InterPro" id="IPR012258">
    <property type="entry name" value="Acyl-CoA_oxidase"/>
</dbReference>
<dbReference type="GO" id="GO:0003997">
    <property type="term" value="F:acyl-CoA oxidase activity"/>
    <property type="evidence" value="ECO:0007669"/>
    <property type="project" value="InterPro"/>
</dbReference>
<dbReference type="Pfam" id="PF01756">
    <property type="entry name" value="ACOX"/>
    <property type="match status" value="1"/>
</dbReference>
<keyword evidence="4" id="KW-0443">Lipid metabolism</keyword>